<dbReference type="AlphaFoldDB" id="A0A7I8J7W1"/>
<name>A0A7I8J7W1_SPIIN</name>
<reference evidence="1 2" key="1">
    <citation type="submission" date="2019-12" db="EMBL/GenBank/DDBJ databases">
        <authorList>
            <person name="Scholz U."/>
            <person name="Mascher M."/>
            <person name="Fiebig A."/>
        </authorList>
    </citation>
    <scope>NUCLEOTIDE SEQUENCE</scope>
</reference>
<gene>
    <name evidence="1" type="ORF">SI7747_09011891</name>
</gene>
<dbReference type="GO" id="GO:0005739">
    <property type="term" value="C:mitochondrion"/>
    <property type="evidence" value="ECO:0007669"/>
    <property type="project" value="TreeGrafter"/>
</dbReference>
<dbReference type="InterPro" id="IPR043459">
    <property type="entry name" value="NFD6/NOXY2-like"/>
</dbReference>
<organism evidence="1">
    <name type="scientific">Spirodela intermedia</name>
    <name type="common">Intermediate duckweed</name>
    <dbReference type="NCBI Taxonomy" id="51605"/>
    <lineage>
        <taxon>Eukaryota</taxon>
        <taxon>Viridiplantae</taxon>
        <taxon>Streptophyta</taxon>
        <taxon>Embryophyta</taxon>
        <taxon>Tracheophyta</taxon>
        <taxon>Spermatophyta</taxon>
        <taxon>Magnoliopsida</taxon>
        <taxon>Liliopsida</taxon>
        <taxon>Araceae</taxon>
        <taxon>Lemnoideae</taxon>
        <taxon>Spirodela</taxon>
    </lineage>
</organism>
<evidence type="ECO:0000313" key="2">
    <source>
        <dbReference type="Proteomes" id="UP001189122"/>
    </source>
</evidence>
<protein>
    <submittedName>
        <fullName evidence="1">Uncharacterized protein</fullName>
    </submittedName>
</protein>
<dbReference type="EMBL" id="CACRZD030000009">
    <property type="protein sequence ID" value="CAA6665502.1"/>
    <property type="molecule type" value="Genomic_DNA"/>
</dbReference>
<dbReference type="Proteomes" id="UP001189122">
    <property type="component" value="Unassembled WGS sequence"/>
</dbReference>
<sequence length="104" mass="11072">MAAGGCARRTLLGSASSPARLLAGGIRSPAPSSAPASCARSYSRRRLAPRFCRAPVELGCVQSLMPLHSVTASALLTSMLSGENGKWAWLSEEYYLTHCKLTFK</sequence>
<proteinExistence type="predicted"/>
<dbReference type="EMBL" id="LR743596">
    <property type="protein sequence ID" value="CAA2626184.1"/>
    <property type="molecule type" value="Genomic_DNA"/>
</dbReference>
<accession>A0A7I8J7W1</accession>
<dbReference type="PANTHER" id="PTHR33156">
    <property type="entry name" value="OS02G0230000 PROTEIN"/>
    <property type="match status" value="1"/>
</dbReference>
<keyword evidence="2" id="KW-1185">Reference proteome</keyword>
<dbReference type="PANTHER" id="PTHR33156:SF2">
    <property type="entry name" value="OS01G0738000 PROTEIN"/>
    <property type="match status" value="1"/>
</dbReference>
<evidence type="ECO:0000313" key="1">
    <source>
        <dbReference type="EMBL" id="CAA2626184.1"/>
    </source>
</evidence>